<dbReference type="EMBL" id="BSPK01000086">
    <property type="protein sequence ID" value="GLS66002.1"/>
    <property type="molecule type" value="Genomic_DNA"/>
</dbReference>
<evidence type="ECO:0000313" key="4">
    <source>
        <dbReference type="Proteomes" id="UP000321960"/>
    </source>
</evidence>
<accession>A0A512JCI8</accession>
<evidence type="ECO:0000313" key="2">
    <source>
        <dbReference type="EMBL" id="GEP07662.1"/>
    </source>
</evidence>
<feature type="chain" id="PRO_5021901480" description="Lipoprotein" evidence="1">
    <location>
        <begin position="28"/>
        <end position="116"/>
    </location>
</feature>
<gene>
    <name evidence="3" type="ORF">GCM10007888_43840</name>
    <name evidence="2" type="ORF">MOX02_57000</name>
</gene>
<reference evidence="3" key="4">
    <citation type="submission" date="2023-01" db="EMBL/GenBank/DDBJ databases">
        <title>Draft genome sequence of Methylobacterium oxalidis strain NBRC 107715.</title>
        <authorList>
            <person name="Sun Q."/>
            <person name="Mori K."/>
        </authorList>
    </citation>
    <scope>NUCLEOTIDE SEQUENCE</scope>
    <source>
        <strain evidence="3">NBRC 107715</strain>
    </source>
</reference>
<dbReference type="Proteomes" id="UP001156856">
    <property type="component" value="Unassembled WGS sequence"/>
</dbReference>
<dbReference type="AlphaFoldDB" id="A0A512JCI8"/>
<evidence type="ECO:0000313" key="3">
    <source>
        <dbReference type="EMBL" id="GLS66002.1"/>
    </source>
</evidence>
<evidence type="ECO:0000313" key="5">
    <source>
        <dbReference type="Proteomes" id="UP001156856"/>
    </source>
</evidence>
<name>A0A512JCI8_9HYPH</name>
<comment type="caution">
    <text evidence="2">The sequence shown here is derived from an EMBL/GenBank/DDBJ whole genome shotgun (WGS) entry which is preliminary data.</text>
</comment>
<keyword evidence="1" id="KW-0732">Signal</keyword>
<keyword evidence="5" id="KW-1185">Reference proteome</keyword>
<reference evidence="3" key="1">
    <citation type="journal article" date="2014" name="Int. J. Syst. Evol. Microbiol.">
        <title>Complete genome of a new Firmicutes species belonging to the dominant human colonic microbiota ('Ruminococcus bicirculans') reveals two chromosomes and a selective capacity to utilize plant glucans.</title>
        <authorList>
            <consortium name="NISC Comparative Sequencing Program"/>
            <person name="Wegmann U."/>
            <person name="Louis P."/>
            <person name="Goesmann A."/>
            <person name="Henrissat B."/>
            <person name="Duncan S.H."/>
            <person name="Flint H.J."/>
        </authorList>
    </citation>
    <scope>NUCLEOTIDE SEQUENCE</scope>
    <source>
        <strain evidence="3">NBRC 107715</strain>
    </source>
</reference>
<reference evidence="5" key="2">
    <citation type="journal article" date="2019" name="Int. J. Syst. Evol. Microbiol.">
        <title>The Global Catalogue of Microorganisms (GCM) 10K type strain sequencing project: providing services to taxonomists for standard genome sequencing and annotation.</title>
        <authorList>
            <consortium name="The Broad Institute Genomics Platform"/>
            <consortium name="The Broad Institute Genome Sequencing Center for Infectious Disease"/>
            <person name="Wu L."/>
            <person name="Ma J."/>
        </authorList>
    </citation>
    <scope>NUCLEOTIDE SEQUENCE [LARGE SCALE GENOMIC DNA]</scope>
    <source>
        <strain evidence="5">NBRC 107715</strain>
    </source>
</reference>
<evidence type="ECO:0000256" key="1">
    <source>
        <dbReference type="SAM" id="SignalP"/>
    </source>
</evidence>
<dbReference type="Proteomes" id="UP000321960">
    <property type="component" value="Unassembled WGS sequence"/>
</dbReference>
<feature type="signal peptide" evidence="1">
    <location>
        <begin position="1"/>
        <end position="27"/>
    </location>
</feature>
<reference evidence="2 4" key="3">
    <citation type="submission" date="2019-07" db="EMBL/GenBank/DDBJ databases">
        <title>Whole genome shotgun sequence of Methylobacterium oxalidis NBRC 107715.</title>
        <authorList>
            <person name="Hosoyama A."/>
            <person name="Uohara A."/>
            <person name="Ohji S."/>
            <person name="Ichikawa N."/>
        </authorList>
    </citation>
    <scope>NUCLEOTIDE SEQUENCE [LARGE SCALE GENOMIC DNA]</scope>
    <source>
        <strain evidence="2 4">NBRC 107715</strain>
    </source>
</reference>
<sequence length="116" mass="12737">MLLRSALTVSLALALVASLLATAAASAEEDCPARFQKYGLFLQAKKSCGREAEYPLMKVMRACAKETPQETAIKLMDEGRREWARGLMRSSLGNMCTEVFAKLPPAADKRQNSRAK</sequence>
<proteinExistence type="predicted"/>
<evidence type="ECO:0008006" key="6">
    <source>
        <dbReference type="Google" id="ProtNLM"/>
    </source>
</evidence>
<dbReference type="EMBL" id="BJZU01000172">
    <property type="protein sequence ID" value="GEP07662.1"/>
    <property type="molecule type" value="Genomic_DNA"/>
</dbReference>
<organism evidence="2 4">
    <name type="scientific">Methylobacterium oxalidis</name>
    <dbReference type="NCBI Taxonomy" id="944322"/>
    <lineage>
        <taxon>Bacteria</taxon>
        <taxon>Pseudomonadati</taxon>
        <taxon>Pseudomonadota</taxon>
        <taxon>Alphaproteobacteria</taxon>
        <taxon>Hyphomicrobiales</taxon>
        <taxon>Methylobacteriaceae</taxon>
        <taxon>Methylobacterium</taxon>
    </lineage>
</organism>
<protein>
    <recommendedName>
        <fullName evidence="6">Lipoprotein</fullName>
    </recommendedName>
</protein>